<evidence type="ECO:0000313" key="2">
    <source>
        <dbReference type="EMBL" id="KAK2817238.1"/>
    </source>
</evidence>
<dbReference type="Proteomes" id="UP001187415">
    <property type="component" value="Unassembled WGS sequence"/>
</dbReference>
<feature type="region of interest" description="Disordered" evidence="1">
    <location>
        <begin position="1"/>
        <end position="22"/>
    </location>
</feature>
<keyword evidence="3" id="KW-1185">Reference proteome</keyword>
<accession>A0AA88IQV9</accession>
<organism evidence="2 3">
    <name type="scientific">Channa striata</name>
    <name type="common">Snakehead murrel</name>
    <name type="synonym">Ophicephalus striatus</name>
    <dbReference type="NCBI Taxonomy" id="64152"/>
    <lineage>
        <taxon>Eukaryota</taxon>
        <taxon>Metazoa</taxon>
        <taxon>Chordata</taxon>
        <taxon>Craniata</taxon>
        <taxon>Vertebrata</taxon>
        <taxon>Euteleostomi</taxon>
        <taxon>Actinopterygii</taxon>
        <taxon>Neopterygii</taxon>
        <taxon>Teleostei</taxon>
        <taxon>Neoteleostei</taxon>
        <taxon>Acanthomorphata</taxon>
        <taxon>Anabantaria</taxon>
        <taxon>Anabantiformes</taxon>
        <taxon>Channoidei</taxon>
        <taxon>Channidae</taxon>
        <taxon>Channa</taxon>
    </lineage>
</organism>
<comment type="caution">
    <text evidence="2">The sequence shown here is derived from an EMBL/GenBank/DDBJ whole genome shotgun (WGS) entry which is preliminary data.</text>
</comment>
<dbReference type="EMBL" id="JAUPFM010000021">
    <property type="protein sequence ID" value="KAK2817238.1"/>
    <property type="molecule type" value="Genomic_DNA"/>
</dbReference>
<evidence type="ECO:0000256" key="1">
    <source>
        <dbReference type="SAM" id="MobiDB-lite"/>
    </source>
</evidence>
<protein>
    <submittedName>
        <fullName evidence="2">Uncharacterized protein</fullName>
    </submittedName>
</protein>
<sequence>MVSLDGWPGGSVGRTSGWDAGVRPPVAARCSYLGGSDAEVLKHGAEHFGSQRRENVPGLRHKRPLWLKDRPPSRFSEEQLPTTFDLFFCCLIGNPLHHAATSGDVSASTGTRSPCSAA</sequence>
<evidence type="ECO:0000313" key="3">
    <source>
        <dbReference type="Proteomes" id="UP001187415"/>
    </source>
</evidence>
<reference evidence="2" key="1">
    <citation type="submission" date="2023-07" db="EMBL/GenBank/DDBJ databases">
        <title>Chromosome-level Genome Assembly of Striped Snakehead (Channa striata).</title>
        <authorList>
            <person name="Liu H."/>
        </authorList>
    </citation>
    <scope>NUCLEOTIDE SEQUENCE</scope>
    <source>
        <strain evidence="2">Gz</strain>
        <tissue evidence="2">Muscle</tissue>
    </source>
</reference>
<dbReference type="AlphaFoldDB" id="A0AA88IQV9"/>
<gene>
    <name evidence="2" type="ORF">Q5P01_025429</name>
</gene>
<proteinExistence type="predicted"/>
<name>A0AA88IQV9_CHASR</name>